<evidence type="ECO:0000313" key="2">
    <source>
        <dbReference type="Proteomes" id="UP000240569"/>
    </source>
</evidence>
<gene>
    <name evidence="1" type="ORF">B9Q02_10365</name>
</gene>
<dbReference type="EMBL" id="NEXD01000098">
    <property type="protein sequence ID" value="PSN83623.1"/>
    <property type="molecule type" value="Genomic_DNA"/>
</dbReference>
<protein>
    <submittedName>
        <fullName evidence="1">Uncharacterized protein</fullName>
    </submittedName>
</protein>
<dbReference type="Proteomes" id="UP000240569">
    <property type="component" value="Unassembled WGS sequence"/>
</dbReference>
<accession>A0A2R6ABD6</accession>
<dbReference type="AlphaFoldDB" id="A0A2R6ABD6"/>
<proteinExistence type="predicted"/>
<sequence length="145" mass="16569">MCSLAEKTLEGTLNADGYTFTTIRVIKNGQNFEFHILGRQNELESEKPSLLQKITKKEEKTERKQPVLNVQDQTECLSVSLGEVKYELSLYYLRFDELSNEYLIGVQALCTGLSNPGELDSTLLKKLEDEVLKFASSFVLRLEKR</sequence>
<comment type="caution">
    <text evidence="1">The sequence shown here is derived from an EMBL/GenBank/DDBJ whole genome shotgun (WGS) entry which is preliminary data.</text>
</comment>
<evidence type="ECO:0000313" key="1">
    <source>
        <dbReference type="EMBL" id="PSN83623.1"/>
    </source>
</evidence>
<organism evidence="1 2">
    <name type="scientific">Candidatus Marsarchaeota G1 archaeon BE_D</name>
    <dbReference type="NCBI Taxonomy" id="1978156"/>
    <lineage>
        <taxon>Archaea</taxon>
        <taxon>Candidatus Marsarchaeota</taxon>
        <taxon>Candidatus Marsarchaeota group 1</taxon>
    </lineage>
</organism>
<reference evidence="1 2" key="1">
    <citation type="submission" date="2017-04" db="EMBL/GenBank/DDBJ databases">
        <title>Novel microbial lineages endemic to geothermal iron-oxide mats fill important gaps in the evolutionary history of Archaea.</title>
        <authorList>
            <person name="Jay Z.J."/>
            <person name="Beam J.P."/>
            <person name="Dlakic M."/>
            <person name="Rusch D.B."/>
            <person name="Kozubal M.A."/>
            <person name="Inskeep W.P."/>
        </authorList>
    </citation>
    <scope>NUCLEOTIDE SEQUENCE [LARGE SCALE GENOMIC DNA]</scope>
    <source>
        <strain evidence="1">BE_D</strain>
    </source>
</reference>
<name>A0A2R6ABD6_9ARCH</name>